<dbReference type="InterPro" id="IPR007197">
    <property type="entry name" value="rSAM"/>
</dbReference>
<feature type="domain" description="Radical SAM core" evidence="10">
    <location>
        <begin position="15"/>
        <end position="297"/>
    </location>
</feature>
<dbReference type="InterPro" id="IPR040074">
    <property type="entry name" value="BssD/PflA/YjjW"/>
</dbReference>
<reference evidence="11 12" key="1">
    <citation type="submission" date="2019-04" db="EMBL/GenBank/DDBJ databases">
        <authorList>
            <person name="Van Vliet M D."/>
        </authorList>
    </citation>
    <scope>NUCLEOTIDE SEQUENCE [LARGE SCALE GENOMIC DNA]</scope>
    <source>
        <strain evidence="11 12">F1</strain>
    </source>
</reference>
<dbReference type="InterPro" id="IPR017896">
    <property type="entry name" value="4Fe4S_Fe-S-bd"/>
</dbReference>
<dbReference type="GO" id="GO:0016829">
    <property type="term" value="F:lyase activity"/>
    <property type="evidence" value="ECO:0007669"/>
    <property type="project" value="UniProtKB-KW"/>
</dbReference>
<feature type="domain" description="4Fe-4S ferredoxin-type" evidence="9">
    <location>
        <begin position="46"/>
        <end position="75"/>
    </location>
</feature>
<dbReference type="PROSITE" id="PS01087">
    <property type="entry name" value="RADICAL_ACTIVATING"/>
    <property type="match status" value="1"/>
</dbReference>
<evidence type="ECO:0000256" key="6">
    <source>
        <dbReference type="ARBA" id="ARBA00023002"/>
    </source>
</evidence>
<comment type="cofactor">
    <cofactor evidence="1">
        <name>[4Fe-4S] cluster</name>
        <dbReference type="ChEBI" id="CHEBI:49883"/>
    </cofactor>
</comment>
<dbReference type="EMBL" id="CAAHFG010000002">
    <property type="protein sequence ID" value="VGO15288.1"/>
    <property type="molecule type" value="Genomic_DNA"/>
</dbReference>
<evidence type="ECO:0000256" key="8">
    <source>
        <dbReference type="ARBA" id="ARBA00023014"/>
    </source>
</evidence>
<feature type="domain" description="4Fe-4S ferredoxin-type" evidence="9">
    <location>
        <begin position="77"/>
        <end position="104"/>
    </location>
</feature>
<keyword evidence="7" id="KW-0408">Iron</keyword>
<organism evidence="11 12">
    <name type="scientific">Pontiella desulfatans</name>
    <dbReference type="NCBI Taxonomy" id="2750659"/>
    <lineage>
        <taxon>Bacteria</taxon>
        <taxon>Pseudomonadati</taxon>
        <taxon>Kiritimatiellota</taxon>
        <taxon>Kiritimatiellia</taxon>
        <taxon>Kiritimatiellales</taxon>
        <taxon>Pontiellaceae</taxon>
        <taxon>Pontiella</taxon>
    </lineage>
</organism>
<evidence type="ECO:0000256" key="1">
    <source>
        <dbReference type="ARBA" id="ARBA00001966"/>
    </source>
</evidence>
<evidence type="ECO:0000256" key="2">
    <source>
        <dbReference type="ARBA" id="ARBA00009777"/>
    </source>
</evidence>
<dbReference type="PIRSF" id="PIRSF000371">
    <property type="entry name" value="PFL_act_enz"/>
    <property type="match status" value="1"/>
</dbReference>
<dbReference type="CDD" id="cd01335">
    <property type="entry name" value="Radical_SAM"/>
    <property type="match status" value="1"/>
</dbReference>
<dbReference type="Proteomes" id="UP000366872">
    <property type="component" value="Unassembled WGS sequence"/>
</dbReference>
<protein>
    <submittedName>
        <fullName evidence="11">Choline trimethylamine-lyase activating enzyme</fullName>
    </submittedName>
</protein>
<dbReference type="SFLD" id="SFLDG01118">
    <property type="entry name" value="activating_enzymes__group_2"/>
    <property type="match status" value="1"/>
</dbReference>
<evidence type="ECO:0000256" key="3">
    <source>
        <dbReference type="ARBA" id="ARBA00022485"/>
    </source>
</evidence>
<evidence type="ECO:0000256" key="4">
    <source>
        <dbReference type="ARBA" id="ARBA00022691"/>
    </source>
</evidence>
<dbReference type="InterPro" id="IPR012839">
    <property type="entry name" value="Organic_radical_activase"/>
</dbReference>
<keyword evidence="5" id="KW-0479">Metal-binding</keyword>
<keyword evidence="11" id="KW-0456">Lyase</keyword>
<dbReference type="PROSITE" id="PS51379">
    <property type="entry name" value="4FE4S_FER_2"/>
    <property type="match status" value="2"/>
</dbReference>
<dbReference type="InterPro" id="IPR058240">
    <property type="entry name" value="rSAM_sf"/>
</dbReference>
<dbReference type="Pfam" id="PF04055">
    <property type="entry name" value="Radical_SAM"/>
    <property type="match status" value="1"/>
</dbReference>
<dbReference type="SUPFAM" id="SSF54862">
    <property type="entry name" value="4Fe-4S ferredoxins"/>
    <property type="match status" value="1"/>
</dbReference>
<keyword evidence="4" id="KW-0949">S-adenosyl-L-methionine</keyword>
<comment type="similarity">
    <text evidence="2">Belongs to the organic radical-activating enzymes family.</text>
</comment>
<dbReference type="SFLD" id="SFLDG01066">
    <property type="entry name" value="organic_radical-activating_enz"/>
    <property type="match status" value="1"/>
</dbReference>
<accession>A0A6C2U5E0</accession>
<dbReference type="Gene3D" id="3.80.30.10">
    <property type="entry name" value="pyruvate-formate lyase- activating enzyme"/>
    <property type="match status" value="1"/>
</dbReference>
<evidence type="ECO:0000256" key="7">
    <source>
        <dbReference type="ARBA" id="ARBA00023004"/>
    </source>
</evidence>
<dbReference type="Pfam" id="PF00037">
    <property type="entry name" value="Fer4"/>
    <property type="match status" value="1"/>
</dbReference>
<dbReference type="RefSeq" id="WP_136080867.1">
    <property type="nucleotide sequence ID" value="NZ_CAAHFG010000002.1"/>
</dbReference>
<dbReference type="InterPro" id="IPR017900">
    <property type="entry name" value="4Fe4S_Fe_S_CS"/>
</dbReference>
<keyword evidence="12" id="KW-1185">Reference proteome</keyword>
<evidence type="ECO:0000313" key="11">
    <source>
        <dbReference type="EMBL" id="VGO15288.1"/>
    </source>
</evidence>
<keyword evidence="3" id="KW-0004">4Fe-4S</keyword>
<dbReference type="InterPro" id="IPR001989">
    <property type="entry name" value="Radical_activat_CS"/>
</dbReference>
<dbReference type="SUPFAM" id="SSF102114">
    <property type="entry name" value="Radical SAM enzymes"/>
    <property type="match status" value="1"/>
</dbReference>
<sequence length="302" mass="32454">MGSGLIFDIKHYAIHDGPGIRTTIFLKGCPLSCAWCHNPESISPKQQKMFNAAKCIGCGECVKACPENALELAKGTIVTDPAACTLCGTCAEVCPAKAIETTGREETAEELARIIEKETVFFDQSGGGVTISGGEPLMQPAFLLDLLKACGKKGIHRVVDTSGFADPETLLEIAGHTELFLFDLKHMDPAAHKKWTGVDNRIILENLQLLAKSGASIIIRIPLIKGINADEENIRASAAFIASLDGARKPIDLLPYHNIAASKLKRLNQPCNLHAMQEPTQDDIDRAIAIFKEQGLDVGIGG</sequence>
<name>A0A6C2U5E0_PONDE</name>
<evidence type="ECO:0000256" key="5">
    <source>
        <dbReference type="ARBA" id="ARBA00022723"/>
    </source>
</evidence>
<dbReference type="PANTHER" id="PTHR30352:SF4">
    <property type="entry name" value="PYRUVATE FORMATE-LYASE 2-ACTIVATING ENZYME"/>
    <property type="match status" value="1"/>
</dbReference>
<dbReference type="PANTHER" id="PTHR30352">
    <property type="entry name" value="PYRUVATE FORMATE-LYASE-ACTIVATING ENZYME"/>
    <property type="match status" value="1"/>
</dbReference>
<evidence type="ECO:0000313" key="12">
    <source>
        <dbReference type="Proteomes" id="UP000366872"/>
    </source>
</evidence>
<dbReference type="Gene3D" id="3.30.70.20">
    <property type="match status" value="1"/>
</dbReference>
<dbReference type="GO" id="GO:0016491">
    <property type="term" value="F:oxidoreductase activity"/>
    <property type="evidence" value="ECO:0007669"/>
    <property type="project" value="UniProtKB-KW"/>
</dbReference>
<keyword evidence="6" id="KW-0560">Oxidoreductase</keyword>
<dbReference type="NCBIfam" id="TIGR02494">
    <property type="entry name" value="PFLE_PFLC"/>
    <property type="match status" value="1"/>
</dbReference>
<evidence type="ECO:0000259" key="10">
    <source>
        <dbReference type="PROSITE" id="PS51918"/>
    </source>
</evidence>
<evidence type="ECO:0000259" key="9">
    <source>
        <dbReference type="PROSITE" id="PS51379"/>
    </source>
</evidence>
<dbReference type="SFLD" id="SFLDS00029">
    <property type="entry name" value="Radical_SAM"/>
    <property type="match status" value="1"/>
</dbReference>
<keyword evidence="8" id="KW-0411">Iron-sulfur</keyword>
<dbReference type="InterPro" id="IPR034457">
    <property type="entry name" value="Organic_radical-activating"/>
</dbReference>
<dbReference type="PROSITE" id="PS51918">
    <property type="entry name" value="RADICAL_SAM"/>
    <property type="match status" value="1"/>
</dbReference>
<proteinExistence type="inferred from homology"/>
<dbReference type="PROSITE" id="PS00198">
    <property type="entry name" value="4FE4S_FER_1"/>
    <property type="match status" value="1"/>
</dbReference>
<dbReference type="GO" id="GO:0051539">
    <property type="term" value="F:4 iron, 4 sulfur cluster binding"/>
    <property type="evidence" value="ECO:0007669"/>
    <property type="project" value="UniProtKB-KW"/>
</dbReference>
<dbReference type="AlphaFoldDB" id="A0A6C2U5E0"/>
<dbReference type="GO" id="GO:0046872">
    <property type="term" value="F:metal ion binding"/>
    <property type="evidence" value="ECO:0007669"/>
    <property type="project" value="UniProtKB-KW"/>
</dbReference>
<gene>
    <name evidence="11" type="primary">cutD</name>
    <name evidence="11" type="ORF">PDESU_03870</name>
</gene>